<reference evidence="2" key="1">
    <citation type="journal article" date="2023" name="Plant J.">
        <title>Genome sequences and population genomics provide insights into the demographic history, inbreeding, and mutation load of two 'living fossil' tree species of Dipteronia.</title>
        <authorList>
            <person name="Feng Y."/>
            <person name="Comes H.P."/>
            <person name="Chen J."/>
            <person name="Zhu S."/>
            <person name="Lu R."/>
            <person name="Zhang X."/>
            <person name="Li P."/>
            <person name="Qiu J."/>
            <person name="Olsen K.M."/>
            <person name="Qiu Y."/>
        </authorList>
    </citation>
    <scope>NUCLEOTIDE SEQUENCE</scope>
    <source>
        <strain evidence="2">KIB01</strain>
    </source>
</reference>
<evidence type="ECO:0000259" key="1">
    <source>
        <dbReference type="Pfam" id="PF10551"/>
    </source>
</evidence>
<evidence type="ECO:0000313" key="2">
    <source>
        <dbReference type="EMBL" id="KAK2658258.1"/>
    </source>
</evidence>
<evidence type="ECO:0000313" key="3">
    <source>
        <dbReference type="Proteomes" id="UP001280121"/>
    </source>
</evidence>
<gene>
    <name evidence="2" type="ORF">Ddye_004791</name>
</gene>
<organism evidence="2 3">
    <name type="scientific">Dipteronia dyeriana</name>
    <dbReference type="NCBI Taxonomy" id="168575"/>
    <lineage>
        <taxon>Eukaryota</taxon>
        <taxon>Viridiplantae</taxon>
        <taxon>Streptophyta</taxon>
        <taxon>Embryophyta</taxon>
        <taxon>Tracheophyta</taxon>
        <taxon>Spermatophyta</taxon>
        <taxon>Magnoliopsida</taxon>
        <taxon>eudicotyledons</taxon>
        <taxon>Gunneridae</taxon>
        <taxon>Pentapetalae</taxon>
        <taxon>rosids</taxon>
        <taxon>malvids</taxon>
        <taxon>Sapindales</taxon>
        <taxon>Sapindaceae</taxon>
        <taxon>Hippocastanoideae</taxon>
        <taxon>Acereae</taxon>
        <taxon>Dipteronia</taxon>
    </lineage>
</organism>
<accession>A0AAE0CPM2</accession>
<sequence length="181" mass="21399">MSIGASLRGFQTCMRPIIIVDGTHLKGQFGGAMLVATTQYRNEQMYSITFGYGDSENNLSREWFLDCLKGTQGHSDELVFIFDRYTSIKARISKVFPYATHTICCWHFSKNIKNQFHRKDVTAIIDKTTRTYIEFEYNRYMEELRNLHQNVYDYVIDIDPHKWSRVHCPRRRYKVMTKNAT</sequence>
<proteinExistence type="predicted"/>
<dbReference type="AlphaFoldDB" id="A0AAE0CPM2"/>
<comment type="caution">
    <text evidence="2">The sequence shown here is derived from an EMBL/GenBank/DDBJ whole genome shotgun (WGS) entry which is preliminary data.</text>
</comment>
<dbReference type="Pfam" id="PF10551">
    <property type="entry name" value="MULE"/>
    <property type="match status" value="1"/>
</dbReference>
<dbReference type="EMBL" id="JANJYI010000002">
    <property type="protein sequence ID" value="KAK2658258.1"/>
    <property type="molecule type" value="Genomic_DNA"/>
</dbReference>
<feature type="domain" description="MULE transposase" evidence="1">
    <location>
        <begin position="18"/>
        <end position="111"/>
    </location>
</feature>
<protein>
    <recommendedName>
        <fullName evidence="1">MULE transposase domain-containing protein</fullName>
    </recommendedName>
</protein>
<dbReference type="PANTHER" id="PTHR31973">
    <property type="entry name" value="POLYPROTEIN, PUTATIVE-RELATED"/>
    <property type="match status" value="1"/>
</dbReference>
<name>A0AAE0CPM2_9ROSI</name>
<keyword evidence="3" id="KW-1185">Reference proteome</keyword>
<dbReference type="Proteomes" id="UP001280121">
    <property type="component" value="Unassembled WGS sequence"/>
</dbReference>
<dbReference type="PANTHER" id="PTHR31973:SF187">
    <property type="entry name" value="MUTATOR TRANSPOSASE MUDRA PROTEIN"/>
    <property type="match status" value="1"/>
</dbReference>
<dbReference type="InterPro" id="IPR018289">
    <property type="entry name" value="MULE_transposase_dom"/>
</dbReference>